<dbReference type="EMBL" id="KZ826315">
    <property type="protein sequence ID" value="PYI12496.1"/>
    <property type="molecule type" value="Genomic_DNA"/>
</dbReference>
<organism evidence="2 3">
    <name type="scientific">Aspergillus sclerotiicarbonarius (strain CBS 121057 / IBT 28362)</name>
    <dbReference type="NCBI Taxonomy" id="1448318"/>
    <lineage>
        <taxon>Eukaryota</taxon>
        <taxon>Fungi</taxon>
        <taxon>Dikarya</taxon>
        <taxon>Ascomycota</taxon>
        <taxon>Pezizomycotina</taxon>
        <taxon>Eurotiomycetes</taxon>
        <taxon>Eurotiomycetidae</taxon>
        <taxon>Eurotiales</taxon>
        <taxon>Aspergillaceae</taxon>
        <taxon>Aspergillus</taxon>
        <taxon>Aspergillus subgen. Circumdati</taxon>
    </lineage>
</organism>
<reference evidence="2 3" key="1">
    <citation type="submission" date="2018-02" db="EMBL/GenBank/DDBJ databases">
        <title>The genomes of Aspergillus section Nigri reveals drivers in fungal speciation.</title>
        <authorList>
            <consortium name="DOE Joint Genome Institute"/>
            <person name="Vesth T.C."/>
            <person name="Nybo J."/>
            <person name="Theobald S."/>
            <person name="Brandl J."/>
            <person name="Frisvad J.C."/>
            <person name="Nielsen K.F."/>
            <person name="Lyhne E.K."/>
            <person name="Kogle M.E."/>
            <person name="Kuo A."/>
            <person name="Riley R."/>
            <person name="Clum A."/>
            <person name="Nolan M."/>
            <person name="Lipzen A."/>
            <person name="Salamov A."/>
            <person name="Henrissat B."/>
            <person name="Wiebenga A."/>
            <person name="De vries R.P."/>
            <person name="Grigoriev I.V."/>
            <person name="Mortensen U.H."/>
            <person name="Andersen M.R."/>
            <person name="Baker S.E."/>
        </authorList>
    </citation>
    <scope>NUCLEOTIDE SEQUENCE [LARGE SCALE GENOMIC DNA]</scope>
    <source>
        <strain evidence="2 3">CBS 121057</strain>
    </source>
</reference>
<keyword evidence="3" id="KW-1185">Reference proteome</keyword>
<gene>
    <name evidence="2" type="ORF">BO78DRAFT_5092</name>
</gene>
<evidence type="ECO:0000256" key="1">
    <source>
        <dbReference type="SAM" id="Phobius"/>
    </source>
</evidence>
<dbReference type="Proteomes" id="UP000248423">
    <property type="component" value="Unassembled WGS sequence"/>
</dbReference>
<sequence length="96" mass="11112">MDMDIVMNTEGRGSLFFFIFSGIACSLAYPTVYWFHSHFQRSSPVGWLAWIRFLHQLHLALDKQSFLFLALCSCVMLFTLYVGQTSIVYSDRSLET</sequence>
<evidence type="ECO:0000313" key="3">
    <source>
        <dbReference type="Proteomes" id="UP000248423"/>
    </source>
</evidence>
<dbReference type="AlphaFoldDB" id="A0A319EQC1"/>
<keyword evidence="1" id="KW-0812">Transmembrane</keyword>
<accession>A0A319EQC1</accession>
<dbReference type="VEuPathDB" id="FungiDB:BO78DRAFT_5092"/>
<keyword evidence="1" id="KW-0472">Membrane</keyword>
<evidence type="ECO:0000313" key="2">
    <source>
        <dbReference type="EMBL" id="PYI12496.1"/>
    </source>
</evidence>
<name>A0A319EQC1_ASPSB</name>
<feature type="transmembrane region" description="Helical" evidence="1">
    <location>
        <begin position="15"/>
        <end position="35"/>
    </location>
</feature>
<feature type="transmembrane region" description="Helical" evidence="1">
    <location>
        <begin position="66"/>
        <end position="89"/>
    </location>
</feature>
<keyword evidence="1" id="KW-1133">Transmembrane helix</keyword>
<proteinExistence type="predicted"/>
<protein>
    <submittedName>
        <fullName evidence="2">Uncharacterized protein</fullName>
    </submittedName>
</protein>